<dbReference type="Proteomes" id="UP000233256">
    <property type="component" value="Unassembled WGS sequence"/>
</dbReference>
<reference evidence="2 3" key="1">
    <citation type="journal article" date="2017" name="ISME J.">
        <title>Potential for microbial H2 and metal transformations associated with novel bacteria and archaea in deep terrestrial subsurface sediments.</title>
        <authorList>
            <person name="Hernsdorf A.W."/>
            <person name="Amano Y."/>
            <person name="Miyakawa K."/>
            <person name="Ise K."/>
            <person name="Suzuki Y."/>
            <person name="Anantharaman K."/>
            <person name="Probst A."/>
            <person name="Burstein D."/>
            <person name="Thomas B.C."/>
            <person name="Banfield J.F."/>
        </authorList>
    </citation>
    <scope>NUCLEOTIDE SEQUENCE [LARGE SCALE GENOMIC DNA]</scope>
    <source>
        <strain evidence="2">HGW-Wallbacteria-1</strain>
    </source>
</reference>
<name>A0A2N1PPE8_9BACT</name>
<evidence type="ECO:0000313" key="3">
    <source>
        <dbReference type="Proteomes" id="UP000233256"/>
    </source>
</evidence>
<dbReference type="AlphaFoldDB" id="A0A2N1PPE8"/>
<protein>
    <submittedName>
        <fullName evidence="2">Uncharacterized protein</fullName>
    </submittedName>
</protein>
<comment type="caution">
    <text evidence="2">The sequence shown here is derived from an EMBL/GenBank/DDBJ whole genome shotgun (WGS) entry which is preliminary data.</text>
</comment>
<evidence type="ECO:0000313" key="2">
    <source>
        <dbReference type="EMBL" id="PKK90216.1"/>
    </source>
</evidence>
<proteinExistence type="predicted"/>
<feature type="transmembrane region" description="Helical" evidence="1">
    <location>
        <begin position="26"/>
        <end position="47"/>
    </location>
</feature>
<accession>A0A2N1PPE8</accession>
<gene>
    <name evidence="2" type="ORF">CVV64_10840</name>
</gene>
<keyword evidence="1" id="KW-0472">Membrane</keyword>
<evidence type="ECO:0000256" key="1">
    <source>
        <dbReference type="SAM" id="Phobius"/>
    </source>
</evidence>
<sequence>MRISTLDSVFNSAFDKSGESSQRGSILTEIILTVTLMAFLLSSYGTLRSHSLKFLDSSLMKTHVRMTARSAARLSALNDKISDYEIMKFLNLSDRKCLTVSVEKRDGIRFSRTTYAAGNLIEGGVCNEPCK</sequence>
<keyword evidence="1" id="KW-0812">Transmembrane</keyword>
<keyword evidence="1" id="KW-1133">Transmembrane helix</keyword>
<dbReference type="EMBL" id="PGXC01000007">
    <property type="protein sequence ID" value="PKK90216.1"/>
    <property type="molecule type" value="Genomic_DNA"/>
</dbReference>
<organism evidence="2 3">
    <name type="scientific">Candidatus Wallbacteria bacterium HGW-Wallbacteria-1</name>
    <dbReference type="NCBI Taxonomy" id="2013854"/>
    <lineage>
        <taxon>Bacteria</taxon>
        <taxon>Candidatus Walliibacteriota</taxon>
    </lineage>
</organism>